<feature type="compositionally biased region" description="Basic and acidic residues" evidence="1">
    <location>
        <begin position="29"/>
        <end position="48"/>
    </location>
</feature>
<gene>
    <name evidence="2" type="ORF">K470DRAFT_264536</name>
</gene>
<sequence length="227" mass="25627">MSPRDRECGCQDWGAWRLMRLTGGPMCDGGKKVGSEKSIKGRTRRDDERVQDVVRVVYQKRTEEKRYDHPKKSAKNSAMDPSRALYQTKARPGPHAAGPWRQAVSAVREAGDWQAHAPRRGRRPRHGARLRFTRLSDNTVAVYVELHAAHSVGVSSMLVKRLINFYTSSSQVLSIAHQNFAMRLLASVTPIKIPINLPVPTIRYNRSDPPAWLPLLSPISCRRLVSQ</sequence>
<keyword evidence="3" id="KW-1185">Reference proteome</keyword>
<proteinExistence type="predicted"/>
<organism evidence="2 3">
    <name type="scientific">Piedraia hortae CBS 480.64</name>
    <dbReference type="NCBI Taxonomy" id="1314780"/>
    <lineage>
        <taxon>Eukaryota</taxon>
        <taxon>Fungi</taxon>
        <taxon>Dikarya</taxon>
        <taxon>Ascomycota</taxon>
        <taxon>Pezizomycotina</taxon>
        <taxon>Dothideomycetes</taxon>
        <taxon>Dothideomycetidae</taxon>
        <taxon>Capnodiales</taxon>
        <taxon>Piedraiaceae</taxon>
        <taxon>Piedraia</taxon>
    </lineage>
</organism>
<evidence type="ECO:0000313" key="2">
    <source>
        <dbReference type="EMBL" id="KAF2860404.1"/>
    </source>
</evidence>
<feature type="region of interest" description="Disordered" evidence="1">
    <location>
        <begin position="62"/>
        <end position="81"/>
    </location>
</feature>
<dbReference type="EMBL" id="MU005982">
    <property type="protein sequence ID" value="KAF2860404.1"/>
    <property type="molecule type" value="Genomic_DNA"/>
</dbReference>
<name>A0A6A7BYY6_9PEZI</name>
<evidence type="ECO:0000256" key="1">
    <source>
        <dbReference type="SAM" id="MobiDB-lite"/>
    </source>
</evidence>
<dbReference type="AlphaFoldDB" id="A0A6A7BYY6"/>
<accession>A0A6A7BYY6</accession>
<feature type="region of interest" description="Disordered" evidence="1">
    <location>
        <begin position="24"/>
        <end position="48"/>
    </location>
</feature>
<protein>
    <submittedName>
        <fullName evidence="2">Uncharacterized protein</fullName>
    </submittedName>
</protein>
<evidence type="ECO:0000313" key="3">
    <source>
        <dbReference type="Proteomes" id="UP000799421"/>
    </source>
</evidence>
<reference evidence="2" key="1">
    <citation type="journal article" date="2020" name="Stud. Mycol.">
        <title>101 Dothideomycetes genomes: a test case for predicting lifestyles and emergence of pathogens.</title>
        <authorList>
            <person name="Haridas S."/>
            <person name="Albert R."/>
            <person name="Binder M."/>
            <person name="Bloem J."/>
            <person name="Labutti K."/>
            <person name="Salamov A."/>
            <person name="Andreopoulos B."/>
            <person name="Baker S."/>
            <person name="Barry K."/>
            <person name="Bills G."/>
            <person name="Bluhm B."/>
            <person name="Cannon C."/>
            <person name="Castanera R."/>
            <person name="Culley D."/>
            <person name="Daum C."/>
            <person name="Ezra D."/>
            <person name="Gonzalez J."/>
            <person name="Henrissat B."/>
            <person name="Kuo A."/>
            <person name="Liang C."/>
            <person name="Lipzen A."/>
            <person name="Lutzoni F."/>
            <person name="Magnuson J."/>
            <person name="Mondo S."/>
            <person name="Nolan M."/>
            <person name="Ohm R."/>
            <person name="Pangilinan J."/>
            <person name="Park H.-J."/>
            <person name="Ramirez L."/>
            <person name="Alfaro M."/>
            <person name="Sun H."/>
            <person name="Tritt A."/>
            <person name="Yoshinaga Y."/>
            <person name="Zwiers L.-H."/>
            <person name="Turgeon B."/>
            <person name="Goodwin S."/>
            <person name="Spatafora J."/>
            <person name="Crous P."/>
            <person name="Grigoriev I."/>
        </authorList>
    </citation>
    <scope>NUCLEOTIDE SEQUENCE</scope>
    <source>
        <strain evidence="2">CBS 480.64</strain>
    </source>
</reference>
<feature type="compositionally biased region" description="Basic and acidic residues" evidence="1">
    <location>
        <begin position="62"/>
        <end position="71"/>
    </location>
</feature>
<dbReference type="Proteomes" id="UP000799421">
    <property type="component" value="Unassembled WGS sequence"/>
</dbReference>